<dbReference type="InterPro" id="IPR029479">
    <property type="entry name" value="Nitroreductase"/>
</dbReference>
<evidence type="ECO:0000313" key="4">
    <source>
        <dbReference type="EMBL" id="QNO18796.1"/>
    </source>
</evidence>
<dbReference type="PANTHER" id="PTHR43673:SF10">
    <property type="entry name" value="NADH DEHYDROGENASE_NAD(P)H NITROREDUCTASE XCC3605-RELATED"/>
    <property type="match status" value="1"/>
</dbReference>
<dbReference type="GO" id="GO:0016491">
    <property type="term" value="F:oxidoreductase activity"/>
    <property type="evidence" value="ECO:0007669"/>
    <property type="project" value="UniProtKB-KW"/>
</dbReference>
<gene>
    <name evidence="4" type="ORF">H6X83_03950</name>
</gene>
<dbReference type="PANTHER" id="PTHR43673">
    <property type="entry name" value="NAD(P)H NITROREDUCTASE YDGI-RELATED"/>
    <property type="match status" value="1"/>
</dbReference>
<evidence type="ECO:0000259" key="3">
    <source>
        <dbReference type="Pfam" id="PF00881"/>
    </source>
</evidence>
<keyword evidence="2" id="KW-0560">Oxidoreductase</keyword>
<sequence length="168" mass="18689">MNFSELSNRRQSTRSYQVGKPVEPEIIKKCLEITRLAPSSRNCQLYHFTVISGQIAQRAARLISENFSNAHIPAFIVISKLDCKPVTAGERDYREVDIGIAAAYFTLAAAEAGLGTCILGGFDESGIQQLLNLQDRILLLIAVGYASPDEFLRSKQRKSLQELVTWVE</sequence>
<protein>
    <submittedName>
        <fullName evidence="4">Nitroreductase family protein</fullName>
    </submittedName>
</protein>
<dbReference type="SUPFAM" id="SSF55469">
    <property type="entry name" value="FMN-dependent nitroreductase-like"/>
    <property type="match status" value="1"/>
</dbReference>
<evidence type="ECO:0000256" key="1">
    <source>
        <dbReference type="ARBA" id="ARBA00007118"/>
    </source>
</evidence>
<comment type="similarity">
    <text evidence="1">Belongs to the nitroreductase family.</text>
</comment>
<reference evidence="4 5" key="1">
    <citation type="submission" date="2020-08" db="EMBL/GenBank/DDBJ databases">
        <authorList>
            <person name="Ren C."/>
            <person name="Gu Y."/>
            <person name="Xu Y."/>
        </authorList>
    </citation>
    <scope>NUCLEOTIDE SEQUENCE [LARGE SCALE GENOMIC DNA]</scope>
    <source>
        <strain evidence="4 5">LBM18003</strain>
    </source>
</reference>
<dbReference type="Pfam" id="PF00881">
    <property type="entry name" value="Nitroreductase"/>
    <property type="match status" value="2"/>
</dbReference>
<evidence type="ECO:0000313" key="5">
    <source>
        <dbReference type="Proteomes" id="UP000516046"/>
    </source>
</evidence>
<feature type="domain" description="Nitroreductase" evidence="3">
    <location>
        <begin position="9"/>
        <end position="77"/>
    </location>
</feature>
<proteinExistence type="inferred from homology"/>
<keyword evidence="5" id="KW-1185">Reference proteome</keyword>
<dbReference type="Gene3D" id="3.40.109.10">
    <property type="entry name" value="NADH Oxidase"/>
    <property type="match status" value="2"/>
</dbReference>
<dbReference type="EMBL" id="CP060696">
    <property type="protein sequence ID" value="QNO18796.1"/>
    <property type="molecule type" value="Genomic_DNA"/>
</dbReference>
<dbReference type="Proteomes" id="UP000516046">
    <property type="component" value="Chromosome"/>
</dbReference>
<accession>A0A7G9WJD4</accession>
<organism evidence="4 5">
    <name type="scientific">Caproicibacterium amylolyticum</name>
    <dbReference type="NCBI Taxonomy" id="2766537"/>
    <lineage>
        <taxon>Bacteria</taxon>
        <taxon>Bacillati</taxon>
        <taxon>Bacillota</taxon>
        <taxon>Clostridia</taxon>
        <taxon>Eubacteriales</taxon>
        <taxon>Oscillospiraceae</taxon>
        <taxon>Caproicibacterium</taxon>
    </lineage>
</organism>
<feature type="domain" description="Nitroreductase" evidence="3">
    <location>
        <begin position="87"/>
        <end position="145"/>
    </location>
</feature>
<evidence type="ECO:0000256" key="2">
    <source>
        <dbReference type="ARBA" id="ARBA00023002"/>
    </source>
</evidence>
<dbReference type="KEGG" id="caml:H6X83_03950"/>
<dbReference type="AlphaFoldDB" id="A0A7G9WJD4"/>
<name>A0A7G9WJD4_9FIRM</name>
<dbReference type="InterPro" id="IPR000415">
    <property type="entry name" value="Nitroreductase-like"/>
</dbReference>
<dbReference type="RefSeq" id="WP_212507863.1">
    <property type="nucleotide sequence ID" value="NZ_CP060696.1"/>
</dbReference>